<dbReference type="InterPro" id="IPR031825">
    <property type="entry name" value="RXLR"/>
</dbReference>
<comment type="subcellular location">
    <subcellularLocation>
        <location evidence="1 5">Secreted</location>
    </subcellularLocation>
</comment>
<evidence type="ECO:0000256" key="2">
    <source>
        <dbReference type="ARBA" id="ARBA00010400"/>
    </source>
</evidence>
<comment type="function">
    <text evidence="5">Effector that suppresses plant defense responses during pathogen infection.</text>
</comment>
<comment type="similarity">
    <text evidence="2 5">Belongs to the RxLR effector family.</text>
</comment>
<comment type="caution">
    <text evidence="6">The sequence shown here is derived from an EMBL/GenBank/DDBJ whole genome shotgun (WGS) entry which is preliminary data.</text>
</comment>
<keyword evidence="4" id="KW-0732">Signal</keyword>
<evidence type="ECO:0000256" key="3">
    <source>
        <dbReference type="ARBA" id="ARBA00022525"/>
    </source>
</evidence>
<organism evidence="6 7">
    <name type="scientific">Phytophthora megakarya</name>
    <dbReference type="NCBI Taxonomy" id="4795"/>
    <lineage>
        <taxon>Eukaryota</taxon>
        <taxon>Sar</taxon>
        <taxon>Stramenopiles</taxon>
        <taxon>Oomycota</taxon>
        <taxon>Peronosporomycetes</taxon>
        <taxon>Peronosporales</taxon>
        <taxon>Peronosporaceae</taxon>
        <taxon>Phytophthora</taxon>
    </lineage>
</organism>
<reference evidence="7" key="1">
    <citation type="submission" date="2017-03" db="EMBL/GenBank/DDBJ databases">
        <title>Phytopthora megakarya and P. palmivora, two closely related causual agents of cacao black pod achieved similar genome size and gene model numbers by different mechanisms.</title>
        <authorList>
            <person name="Ali S."/>
            <person name="Shao J."/>
            <person name="Larry D.J."/>
            <person name="Kronmiller B."/>
            <person name="Shen D."/>
            <person name="Strem M.D."/>
            <person name="Melnick R.L."/>
            <person name="Guiltinan M.J."/>
            <person name="Tyler B.M."/>
            <person name="Meinhardt L.W."/>
            <person name="Bailey B.A."/>
        </authorList>
    </citation>
    <scope>NUCLEOTIDE SEQUENCE [LARGE SCALE GENOMIC DNA]</scope>
    <source>
        <strain evidence="7">zdho120</strain>
    </source>
</reference>
<evidence type="ECO:0000313" key="7">
    <source>
        <dbReference type="Proteomes" id="UP000198211"/>
    </source>
</evidence>
<evidence type="ECO:0000256" key="4">
    <source>
        <dbReference type="ARBA" id="ARBA00022729"/>
    </source>
</evidence>
<keyword evidence="3 5" id="KW-0964">Secreted</keyword>
<sequence length="170" mass="18816">MRVAYILMTAVSTLFAYRVPVTAAVGSDVALTGVMSLGVLHLVGADQSVSNQSRFLRGINFNEGNKEERWWTFGQVVEKLMAKNFVEKMAKSQSFSALEKVDDLKQLKKYAAAADDYMISMFKFADDAKMSPRDMANTLKDVPQAGDVIAAKTVELYTKYLKGLGKLDEP</sequence>
<protein>
    <recommendedName>
        <fullName evidence="5">RxLR effector protein</fullName>
    </recommendedName>
</protein>
<evidence type="ECO:0000256" key="5">
    <source>
        <dbReference type="RuleBase" id="RU367124"/>
    </source>
</evidence>
<dbReference type="Pfam" id="PF16810">
    <property type="entry name" value="RXLR"/>
    <property type="match status" value="1"/>
</dbReference>
<accession>A0A225VPX2</accession>
<evidence type="ECO:0000313" key="6">
    <source>
        <dbReference type="EMBL" id="OWZ06590.1"/>
    </source>
</evidence>
<comment type="domain">
    <text evidence="5">The RxLR-dEER motif acts to carry the protein into the host cell cytoplasm through binding to cell surface phosphatidylinositol-3-phosphate.</text>
</comment>
<keyword evidence="7" id="KW-1185">Reference proteome</keyword>
<dbReference type="EMBL" id="NBNE01003898">
    <property type="protein sequence ID" value="OWZ06590.1"/>
    <property type="molecule type" value="Genomic_DNA"/>
</dbReference>
<dbReference type="Proteomes" id="UP000198211">
    <property type="component" value="Unassembled WGS sequence"/>
</dbReference>
<evidence type="ECO:0000256" key="1">
    <source>
        <dbReference type="ARBA" id="ARBA00004613"/>
    </source>
</evidence>
<gene>
    <name evidence="6" type="ORF">PHMEG_00021134</name>
</gene>
<name>A0A225VPX2_9STRA</name>
<proteinExistence type="inferred from homology"/>
<dbReference type="AlphaFoldDB" id="A0A225VPX2"/>